<dbReference type="GO" id="GO:0004930">
    <property type="term" value="F:G protein-coupled receptor activity"/>
    <property type="evidence" value="ECO:0007669"/>
    <property type="project" value="InterPro"/>
</dbReference>
<accession>A0A662Z2F2</accession>
<feature type="transmembrane region" description="Helical" evidence="9">
    <location>
        <begin position="312"/>
        <end position="330"/>
    </location>
</feature>
<evidence type="ECO:0000256" key="7">
    <source>
        <dbReference type="ARBA" id="ARBA00023136"/>
    </source>
</evidence>
<evidence type="ECO:0000256" key="2">
    <source>
        <dbReference type="ARBA" id="ARBA00007400"/>
    </source>
</evidence>
<keyword evidence="4 11" id="KW-0808">Transferase</keyword>
<keyword evidence="7 9" id="KW-0472">Membrane</keyword>
<keyword evidence="3" id="KW-1003">Cell membrane</keyword>
<dbReference type="Proteomes" id="UP000243605">
    <property type="component" value="Unassembled WGS sequence"/>
</dbReference>
<feature type="domain" description="Acyltransferase 3" evidence="10">
    <location>
        <begin position="18"/>
        <end position="348"/>
    </location>
</feature>
<dbReference type="InterPro" id="IPR000832">
    <property type="entry name" value="GPCR_2_secretin-like"/>
</dbReference>
<feature type="transmembrane region" description="Helical" evidence="9">
    <location>
        <begin position="241"/>
        <end position="261"/>
    </location>
</feature>
<dbReference type="PANTHER" id="PTHR23028:SF53">
    <property type="entry name" value="ACYL_TRANSF_3 DOMAIN-CONTAINING PROTEIN"/>
    <property type="match status" value="1"/>
</dbReference>
<feature type="transmembrane region" description="Helical" evidence="9">
    <location>
        <begin position="21"/>
        <end position="37"/>
    </location>
</feature>
<dbReference type="PRINTS" id="PR00249">
    <property type="entry name" value="GPCRSECRETIN"/>
</dbReference>
<feature type="transmembrane region" description="Helical" evidence="9">
    <location>
        <begin position="86"/>
        <end position="106"/>
    </location>
</feature>
<dbReference type="PANTHER" id="PTHR23028">
    <property type="entry name" value="ACETYLTRANSFERASE"/>
    <property type="match status" value="1"/>
</dbReference>
<reference evidence="11 12" key="1">
    <citation type="submission" date="2016-10" db="EMBL/GenBank/DDBJ databases">
        <authorList>
            <person name="Varghese N."/>
            <person name="Submissions S."/>
        </authorList>
    </citation>
    <scope>NUCLEOTIDE SEQUENCE [LARGE SCALE GENOMIC DNA]</scope>
    <source>
        <strain evidence="11 12">IBRC-M10081</strain>
    </source>
</reference>
<evidence type="ECO:0000256" key="4">
    <source>
        <dbReference type="ARBA" id="ARBA00022679"/>
    </source>
</evidence>
<dbReference type="InterPro" id="IPR002656">
    <property type="entry name" value="Acyl_transf_3_dom"/>
</dbReference>
<dbReference type="InterPro" id="IPR036514">
    <property type="entry name" value="SGNH_hydro_sf"/>
</dbReference>
<evidence type="ECO:0000256" key="8">
    <source>
        <dbReference type="ARBA" id="ARBA00023315"/>
    </source>
</evidence>
<feature type="transmembrane region" description="Helical" evidence="9">
    <location>
        <begin position="178"/>
        <end position="199"/>
    </location>
</feature>
<feature type="transmembrane region" description="Helical" evidence="9">
    <location>
        <begin position="267"/>
        <end position="291"/>
    </location>
</feature>
<feature type="transmembrane region" description="Helical" evidence="9">
    <location>
        <begin position="336"/>
        <end position="357"/>
    </location>
</feature>
<comment type="subcellular location">
    <subcellularLocation>
        <location evidence="1">Cell membrane</location>
        <topology evidence="1">Multi-pass membrane protein</topology>
    </subcellularLocation>
</comment>
<comment type="similarity">
    <text evidence="2">Belongs to the acyltransferase 3 family.</text>
</comment>
<evidence type="ECO:0000256" key="1">
    <source>
        <dbReference type="ARBA" id="ARBA00004651"/>
    </source>
</evidence>
<feature type="transmembrane region" description="Helical" evidence="9">
    <location>
        <begin position="155"/>
        <end position="171"/>
    </location>
</feature>
<evidence type="ECO:0000256" key="3">
    <source>
        <dbReference type="ARBA" id="ARBA00022475"/>
    </source>
</evidence>
<proteinExistence type="inferred from homology"/>
<evidence type="ECO:0000313" key="12">
    <source>
        <dbReference type="Proteomes" id="UP000243605"/>
    </source>
</evidence>
<dbReference type="RefSeq" id="WP_091474414.1">
    <property type="nucleotide sequence ID" value="NZ_FOIT01000002.1"/>
</dbReference>
<dbReference type="Pfam" id="PF01757">
    <property type="entry name" value="Acyl_transf_3"/>
    <property type="match status" value="1"/>
</dbReference>
<feature type="transmembrane region" description="Helical" evidence="9">
    <location>
        <begin position="378"/>
        <end position="398"/>
    </location>
</feature>
<dbReference type="Gene3D" id="3.40.50.1110">
    <property type="entry name" value="SGNH hydrolase"/>
    <property type="match status" value="1"/>
</dbReference>
<keyword evidence="12" id="KW-1185">Reference proteome</keyword>
<evidence type="ECO:0000256" key="6">
    <source>
        <dbReference type="ARBA" id="ARBA00022989"/>
    </source>
</evidence>
<gene>
    <name evidence="11" type="ORF">SAMN05192557_0955</name>
</gene>
<evidence type="ECO:0000256" key="9">
    <source>
        <dbReference type="SAM" id="Phobius"/>
    </source>
</evidence>
<protein>
    <submittedName>
        <fullName evidence="11">Peptidoglycan-N-acetylmuramate O-acetyltransferase</fullName>
    </submittedName>
</protein>
<dbReference type="OrthoDB" id="9796461at2"/>
<evidence type="ECO:0000256" key="5">
    <source>
        <dbReference type="ARBA" id="ARBA00022692"/>
    </source>
</evidence>
<dbReference type="GO" id="GO:0009103">
    <property type="term" value="P:lipopolysaccharide biosynthetic process"/>
    <property type="evidence" value="ECO:0007669"/>
    <property type="project" value="TreeGrafter"/>
</dbReference>
<feature type="transmembrane region" description="Helical" evidence="9">
    <location>
        <begin position="43"/>
        <end position="65"/>
    </location>
</feature>
<name>A0A662Z2F2_9STAP</name>
<feature type="transmembrane region" description="Helical" evidence="9">
    <location>
        <begin position="211"/>
        <end position="229"/>
    </location>
</feature>
<dbReference type="AlphaFoldDB" id="A0A662Z2F2"/>
<sequence>MKREHNIVRNQHKTRYMPGLDGLRAVAVIAVIIYHLNPQILSGGFLGVDTFFVISGFLITSLLLHEYRETGSIDLKNFWIRRFKRLIPAVVFLLMVLVSYMAIFHLERLAVIKADFIAALIYLANWWFIFEDVSYFEALEANPLKHLWSLAIEEQFYIIWPVILLLLLVLVKRMSRIWLITFGISLVSLIVMIVLSVPLEDNSRVYFGTDTRAHSLLIGVLLAYIFPPFRLKKEIDTGSKVVLNLIGFVTLGILIYMFTFVSASHYWIYAGGLYAIAVLTSLLIAASVHPSTFFANKLLGNPMFVFIGQRSYSLYLWHYPIIVLSNTYFVAGQVPIYVIIIQVILTFVMAEVSYRFIEQPFRRNGFKAFGFSDVINRTRLIVVGALGVMMVLFLTGVLDDPIDKVLETREQQRDYEEMAFTSSIKTIEQSIVNEESIRTLEPLFIGDSITVDIQDEVLYRMPYATVDGEIGRQLWDVETLIQGNYANYTETDDIVVLQLGTNGVIAVDDMQAVIDQLDEATIYVINTRSPRDWQADVNSMLNEITENNENVHLIDWFGISEGHPEYFSNDGVHLTPLGKQVIVQEIVDKIDEMSLE</sequence>
<dbReference type="InterPro" id="IPR050879">
    <property type="entry name" value="Acyltransferase_3"/>
</dbReference>
<organism evidence="11 12">
    <name type="scientific">Aliicoccus persicus</name>
    <dbReference type="NCBI Taxonomy" id="930138"/>
    <lineage>
        <taxon>Bacteria</taxon>
        <taxon>Bacillati</taxon>
        <taxon>Bacillota</taxon>
        <taxon>Bacilli</taxon>
        <taxon>Bacillales</taxon>
        <taxon>Staphylococcaceae</taxon>
        <taxon>Aliicoccus</taxon>
    </lineage>
</organism>
<keyword evidence="5 9" id="KW-0812">Transmembrane</keyword>
<dbReference type="SUPFAM" id="SSF52266">
    <property type="entry name" value="SGNH hydrolase"/>
    <property type="match status" value="1"/>
</dbReference>
<dbReference type="EMBL" id="FOIT01000002">
    <property type="protein sequence ID" value="SEV94970.1"/>
    <property type="molecule type" value="Genomic_DNA"/>
</dbReference>
<evidence type="ECO:0000259" key="10">
    <source>
        <dbReference type="Pfam" id="PF01757"/>
    </source>
</evidence>
<evidence type="ECO:0000313" key="11">
    <source>
        <dbReference type="EMBL" id="SEV94970.1"/>
    </source>
</evidence>
<dbReference type="GO" id="GO:0016747">
    <property type="term" value="F:acyltransferase activity, transferring groups other than amino-acyl groups"/>
    <property type="evidence" value="ECO:0007669"/>
    <property type="project" value="InterPro"/>
</dbReference>
<dbReference type="GO" id="GO:0005886">
    <property type="term" value="C:plasma membrane"/>
    <property type="evidence" value="ECO:0007669"/>
    <property type="project" value="UniProtKB-SubCell"/>
</dbReference>
<keyword evidence="6 9" id="KW-1133">Transmembrane helix</keyword>
<keyword evidence="8" id="KW-0012">Acyltransferase</keyword>